<dbReference type="Proteomes" id="UP000290624">
    <property type="component" value="Unassembled WGS sequence"/>
</dbReference>
<dbReference type="PANTHER" id="PTHR23513">
    <property type="entry name" value="INTEGRAL MEMBRANE EFFLUX PROTEIN-RELATED"/>
    <property type="match status" value="1"/>
</dbReference>
<feature type="transmembrane region" description="Helical" evidence="6">
    <location>
        <begin position="321"/>
        <end position="345"/>
    </location>
</feature>
<dbReference type="GO" id="GO:0005886">
    <property type="term" value="C:plasma membrane"/>
    <property type="evidence" value="ECO:0007669"/>
    <property type="project" value="UniProtKB-SubCell"/>
</dbReference>
<evidence type="ECO:0000256" key="4">
    <source>
        <dbReference type="ARBA" id="ARBA00022989"/>
    </source>
</evidence>
<feature type="transmembrane region" description="Helical" evidence="6">
    <location>
        <begin position="384"/>
        <end position="404"/>
    </location>
</feature>
<evidence type="ECO:0000256" key="5">
    <source>
        <dbReference type="ARBA" id="ARBA00023136"/>
    </source>
</evidence>
<comment type="caution">
    <text evidence="8">The sequence shown here is derived from an EMBL/GenBank/DDBJ whole genome shotgun (WGS) entry which is preliminary data.</text>
</comment>
<keyword evidence="5 6" id="KW-0472">Membrane</keyword>
<dbReference type="EMBL" id="PPCV01000003">
    <property type="protein sequence ID" value="RXW32543.1"/>
    <property type="molecule type" value="Genomic_DNA"/>
</dbReference>
<evidence type="ECO:0000256" key="2">
    <source>
        <dbReference type="ARBA" id="ARBA00022475"/>
    </source>
</evidence>
<dbReference type="CDD" id="cd06173">
    <property type="entry name" value="MFS_MefA_like"/>
    <property type="match status" value="1"/>
</dbReference>
<feature type="transmembrane region" description="Helical" evidence="6">
    <location>
        <begin position="267"/>
        <end position="289"/>
    </location>
</feature>
<dbReference type="InterPro" id="IPR011701">
    <property type="entry name" value="MFS"/>
</dbReference>
<dbReference type="InterPro" id="IPR036259">
    <property type="entry name" value="MFS_trans_sf"/>
</dbReference>
<organism evidence="8 9">
    <name type="scientific">Propioniciclava flava</name>
    <dbReference type="NCBI Taxonomy" id="2072026"/>
    <lineage>
        <taxon>Bacteria</taxon>
        <taxon>Bacillati</taxon>
        <taxon>Actinomycetota</taxon>
        <taxon>Actinomycetes</taxon>
        <taxon>Propionibacteriales</taxon>
        <taxon>Propionibacteriaceae</taxon>
        <taxon>Propioniciclava</taxon>
    </lineage>
</organism>
<keyword evidence="4 6" id="KW-1133">Transmembrane helix</keyword>
<dbReference type="GO" id="GO:0022857">
    <property type="term" value="F:transmembrane transporter activity"/>
    <property type="evidence" value="ECO:0007669"/>
    <property type="project" value="InterPro"/>
</dbReference>
<dbReference type="InterPro" id="IPR020846">
    <property type="entry name" value="MFS_dom"/>
</dbReference>
<dbReference type="AlphaFoldDB" id="A0A4Q2EHJ8"/>
<feature type="transmembrane region" description="Helical" evidence="6">
    <location>
        <begin position="234"/>
        <end position="255"/>
    </location>
</feature>
<keyword evidence="2" id="KW-1003">Cell membrane</keyword>
<dbReference type="Pfam" id="PF07690">
    <property type="entry name" value="MFS_1"/>
    <property type="match status" value="1"/>
</dbReference>
<sequence>MRDASDEGQAPGTGAEAPRRPLPSAYRWWLASDSSAAAAVGLREFTLPLLALLVTGSAAQAGLVGTVQAVLTQVCLIPGGLLIDRFDRRRLIMLHGVIQAVTLLALAALAWSGQLTLALLVVGAALVGMAGGCLGEASDALLRSIVPVERYPQAITLNEGRDAALRLASAPVGGLLMGIASGASLALAGVLNALSVALIQPLRTRRTAATDARGAWSLFVEAARWLRRRRRAHLLAVLVGAVNFSVSGVMTTTQFTVFARTGQALDAGLITTAAGVSVVVGALVAGLVVSRVRTGVLIPATFAWLALGMTGVALFPSGPTLVVLLMLTFLGVPAVNAGLAGFFFGATPEAMQGRVQALVGTVTVGFGALAPVIVGVALQAFGTSVAYTIALGPVVVALIVSCIARPITEIPRPDRWAELEL</sequence>
<feature type="domain" description="Major facilitator superfamily (MFS) profile" evidence="7">
    <location>
        <begin position="1"/>
        <end position="409"/>
    </location>
</feature>
<feature type="transmembrane region" description="Helical" evidence="6">
    <location>
        <begin position="296"/>
        <end position="315"/>
    </location>
</feature>
<gene>
    <name evidence="8" type="ORF">C1706_05090</name>
</gene>
<comment type="subcellular location">
    <subcellularLocation>
        <location evidence="1">Cell membrane</location>
        <topology evidence="1">Multi-pass membrane protein</topology>
    </subcellularLocation>
</comment>
<protein>
    <recommendedName>
        <fullName evidence="7">Major facilitator superfamily (MFS) profile domain-containing protein</fullName>
    </recommendedName>
</protein>
<evidence type="ECO:0000313" key="8">
    <source>
        <dbReference type="EMBL" id="RXW32543.1"/>
    </source>
</evidence>
<evidence type="ECO:0000256" key="3">
    <source>
        <dbReference type="ARBA" id="ARBA00022692"/>
    </source>
</evidence>
<name>A0A4Q2EHJ8_9ACTN</name>
<accession>A0A4Q2EHJ8</accession>
<dbReference type="OrthoDB" id="4965946at2"/>
<proteinExistence type="predicted"/>
<keyword evidence="9" id="KW-1185">Reference proteome</keyword>
<dbReference type="SUPFAM" id="SSF103473">
    <property type="entry name" value="MFS general substrate transporter"/>
    <property type="match status" value="1"/>
</dbReference>
<evidence type="ECO:0000256" key="1">
    <source>
        <dbReference type="ARBA" id="ARBA00004651"/>
    </source>
</evidence>
<dbReference type="RefSeq" id="WP_129458153.1">
    <property type="nucleotide sequence ID" value="NZ_PPCV01000003.1"/>
</dbReference>
<feature type="transmembrane region" description="Helical" evidence="6">
    <location>
        <begin position="357"/>
        <end position="378"/>
    </location>
</feature>
<evidence type="ECO:0000256" key="6">
    <source>
        <dbReference type="SAM" id="Phobius"/>
    </source>
</evidence>
<dbReference type="PROSITE" id="PS50850">
    <property type="entry name" value="MFS"/>
    <property type="match status" value="1"/>
</dbReference>
<evidence type="ECO:0000313" key="9">
    <source>
        <dbReference type="Proteomes" id="UP000290624"/>
    </source>
</evidence>
<reference evidence="8 9" key="1">
    <citation type="submission" date="2018-01" db="EMBL/GenBank/DDBJ databases">
        <title>Lactibacter flavus gen. nov., sp. nov., a novel bacterium of the family Propionibacteriaceae isolated from raw milk and dairy products.</title>
        <authorList>
            <person name="Wenning M."/>
            <person name="Breitenwieser F."/>
            <person name="Huptas C."/>
            <person name="von Neubeck M."/>
            <person name="Busse H.-J."/>
            <person name="Scherer S."/>
        </authorList>
    </citation>
    <scope>NUCLEOTIDE SEQUENCE [LARGE SCALE GENOMIC DNA]</scope>
    <source>
        <strain evidence="8 9">VG341</strain>
    </source>
</reference>
<keyword evidence="3 6" id="KW-0812">Transmembrane</keyword>
<dbReference type="PANTHER" id="PTHR23513:SF11">
    <property type="entry name" value="STAPHYLOFERRIN A TRANSPORTER"/>
    <property type="match status" value="1"/>
</dbReference>
<evidence type="ECO:0000259" key="7">
    <source>
        <dbReference type="PROSITE" id="PS50850"/>
    </source>
</evidence>
<dbReference type="Gene3D" id="1.20.1250.20">
    <property type="entry name" value="MFS general substrate transporter like domains"/>
    <property type="match status" value="1"/>
</dbReference>
<feature type="transmembrane region" description="Helical" evidence="6">
    <location>
        <begin position="175"/>
        <end position="199"/>
    </location>
</feature>